<dbReference type="PANTHER" id="PTHR12737">
    <property type="entry name" value="DIMETHYLARGININE DIMETHYLAMINOHYDROLASE"/>
    <property type="match status" value="1"/>
</dbReference>
<evidence type="ECO:0000256" key="1">
    <source>
        <dbReference type="ARBA" id="ARBA00008532"/>
    </source>
</evidence>
<dbReference type="STRING" id="311410.LA5095_03027"/>
<protein>
    <submittedName>
        <fullName evidence="4">N(G),N(G)-dimethylarginine dimethylaminohydrolase</fullName>
        <ecNumber evidence="4">3.5.3.18</ecNumber>
    </submittedName>
</protein>
<dbReference type="GO" id="GO:0016597">
    <property type="term" value="F:amino acid binding"/>
    <property type="evidence" value="ECO:0007669"/>
    <property type="project" value="TreeGrafter"/>
</dbReference>
<dbReference type="RefSeq" id="WP_055116287.1">
    <property type="nucleotide sequence ID" value="NZ_CXWA01000003.1"/>
</dbReference>
<feature type="active site" description="Nucleophile" evidence="3">
    <location>
        <position position="258"/>
    </location>
</feature>
<evidence type="ECO:0000256" key="3">
    <source>
        <dbReference type="PIRSR" id="PIRSR633199-1"/>
    </source>
</evidence>
<dbReference type="GeneID" id="97667858"/>
<gene>
    <name evidence="4" type="ORF">LA5096_00396</name>
</gene>
<feature type="active site" description="Proton donor" evidence="3">
    <location>
        <position position="171"/>
    </location>
</feature>
<dbReference type="SUPFAM" id="SSF55909">
    <property type="entry name" value="Pentein"/>
    <property type="match status" value="1"/>
</dbReference>
<keyword evidence="5" id="KW-1185">Reference proteome</keyword>
<name>A0A0M6ZAJ6_9HYPH</name>
<dbReference type="OrthoDB" id="9790596at2"/>
<dbReference type="GO" id="GO:0016403">
    <property type="term" value="F:dimethylargininase activity"/>
    <property type="evidence" value="ECO:0007669"/>
    <property type="project" value="UniProtKB-EC"/>
</dbReference>
<dbReference type="InterPro" id="IPR033199">
    <property type="entry name" value="DDAH-like"/>
</dbReference>
<evidence type="ECO:0000313" key="5">
    <source>
        <dbReference type="Proteomes" id="UP000049983"/>
    </source>
</evidence>
<dbReference type="Gene3D" id="3.75.10.10">
    <property type="entry name" value="L-arginine/glycine Amidinotransferase, Chain A"/>
    <property type="match status" value="1"/>
</dbReference>
<dbReference type="Pfam" id="PF19420">
    <property type="entry name" value="DDAH_eukar"/>
    <property type="match status" value="1"/>
</dbReference>
<evidence type="ECO:0000256" key="2">
    <source>
        <dbReference type="ARBA" id="ARBA00022801"/>
    </source>
</evidence>
<dbReference type="GO" id="GO:0000052">
    <property type="term" value="P:citrulline metabolic process"/>
    <property type="evidence" value="ECO:0007669"/>
    <property type="project" value="TreeGrafter"/>
</dbReference>
<evidence type="ECO:0000313" key="4">
    <source>
        <dbReference type="EMBL" id="CTQ64474.1"/>
    </source>
</evidence>
<sequence>MTPRPGLSFRFTHAITRTPSDSVASGIRAVDSGDPSGARFREEHEQYVRALQEAGLEVDVLPPLENYPDSCFVEDPAFCLPSGAVQLRPGTASREGEGREIRRALEARFAEVVELPGDGFVDGGDVLMLDDVVLIGLSARTNRTGAGAFAGILADWGYDARVCETPDGVLHFKTACSTLGDDVILATKVMAASGFFGERKVVVVPDGEEYAANVIRVNDVVLVPEGFPKTLEAIQQEGFKTVVLPTHEARKVDGGLSCLSLRFALPET</sequence>
<dbReference type="AlphaFoldDB" id="A0A0M6ZAJ6"/>
<proteinExistence type="inferred from homology"/>
<reference evidence="5" key="1">
    <citation type="submission" date="2015-07" db="EMBL/GenBank/DDBJ databases">
        <authorList>
            <person name="Rodrigo-Torres Lidia"/>
            <person name="Arahal R.David."/>
        </authorList>
    </citation>
    <scope>NUCLEOTIDE SEQUENCE [LARGE SCALE GENOMIC DNA]</scope>
    <source>
        <strain evidence="5">CECT 5096</strain>
    </source>
</reference>
<dbReference type="PANTHER" id="PTHR12737:SF9">
    <property type="entry name" value="DIMETHYLARGININASE"/>
    <property type="match status" value="1"/>
</dbReference>
<comment type="similarity">
    <text evidence="1">Belongs to the DDAH family.</text>
</comment>
<keyword evidence="2 4" id="KW-0378">Hydrolase</keyword>
<dbReference type="EMBL" id="CXWC01000001">
    <property type="protein sequence ID" value="CTQ64474.1"/>
    <property type="molecule type" value="Genomic_DNA"/>
</dbReference>
<dbReference type="GO" id="GO:0006525">
    <property type="term" value="P:arginine metabolic process"/>
    <property type="evidence" value="ECO:0007669"/>
    <property type="project" value="TreeGrafter"/>
</dbReference>
<dbReference type="GO" id="GO:0045429">
    <property type="term" value="P:positive regulation of nitric oxide biosynthetic process"/>
    <property type="evidence" value="ECO:0007669"/>
    <property type="project" value="TreeGrafter"/>
</dbReference>
<accession>A0A0M6ZAJ6</accession>
<dbReference type="Proteomes" id="UP000049983">
    <property type="component" value="Unassembled WGS sequence"/>
</dbReference>
<dbReference type="EC" id="3.5.3.18" evidence="4"/>
<organism evidence="4 5">
    <name type="scientific">Roseibium album</name>
    <dbReference type="NCBI Taxonomy" id="311410"/>
    <lineage>
        <taxon>Bacteria</taxon>
        <taxon>Pseudomonadati</taxon>
        <taxon>Pseudomonadota</taxon>
        <taxon>Alphaproteobacteria</taxon>
        <taxon>Hyphomicrobiales</taxon>
        <taxon>Stappiaceae</taxon>
        <taxon>Roseibium</taxon>
    </lineage>
</organism>